<dbReference type="Proteomes" id="UP000295788">
    <property type="component" value="Unassembled WGS sequence"/>
</dbReference>
<comment type="subcellular location">
    <subcellularLocation>
        <location evidence="1 13">Cytoplasm</location>
    </subcellularLocation>
</comment>
<feature type="binding site" evidence="13">
    <location>
        <position position="51"/>
    </location>
    <ligand>
        <name>Zn(2+)</name>
        <dbReference type="ChEBI" id="CHEBI:29105"/>
    </ligand>
</feature>
<evidence type="ECO:0000256" key="12">
    <source>
        <dbReference type="ARBA" id="ARBA00025280"/>
    </source>
</evidence>
<keyword evidence="10 13" id="KW-0443">Lipid metabolism</keyword>
<dbReference type="GO" id="GO:0009317">
    <property type="term" value="C:acetyl-CoA carboxylase complex"/>
    <property type="evidence" value="ECO:0007669"/>
    <property type="project" value="InterPro"/>
</dbReference>
<evidence type="ECO:0000256" key="3">
    <source>
        <dbReference type="ARBA" id="ARBA00022679"/>
    </source>
</evidence>
<dbReference type="GO" id="GO:0008270">
    <property type="term" value="F:zinc ion binding"/>
    <property type="evidence" value="ECO:0007669"/>
    <property type="project" value="UniProtKB-UniRule"/>
</dbReference>
<comment type="subunit">
    <text evidence="13">Acetyl-CoA carboxylase is a heterohexamer composed of biotin carboxyl carrier protein (AccB), biotin carboxylase (AccC) and two subunits each of ACCase subunit alpha (AccA) and ACCase subunit beta (AccD).</text>
</comment>
<keyword evidence="13" id="KW-0963">Cytoplasm</keyword>
<evidence type="ECO:0000256" key="2">
    <source>
        <dbReference type="ARBA" id="ARBA00022516"/>
    </source>
</evidence>
<dbReference type="Pfam" id="PF17848">
    <property type="entry name" value="Zn_ribbon_ACC"/>
    <property type="match status" value="1"/>
</dbReference>
<dbReference type="GO" id="GO:0003989">
    <property type="term" value="F:acetyl-CoA carboxylase activity"/>
    <property type="evidence" value="ECO:0007669"/>
    <property type="project" value="InterPro"/>
</dbReference>
<comment type="similarity">
    <text evidence="13">Belongs to the AccD/PCCB family.</text>
</comment>
<dbReference type="InterPro" id="IPR029045">
    <property type="entry name" value="ClpP/crotonase-like_dom_sf"/>
</dbReference>
<dbReference type="EMBL" id="SMAB01000004">
    <property type="protein sequence ID" value="TCS83584.1"/>
    <property type="molecule type" value="Genomic_DNA"/>
</dbReference>
<name>A0A4R3KJN2_9BACI</name>
<evidence type="ECO:0000256" key="5">
    <source>
        <dbReference type="ARBA" id="ARBA00022741"/>
    </source>
</evidence>
<keyword evidence="11 13" id="KW-0275">Fatty acid biosynthesis</keyword>
<keyword evidence="16" id="KW-1185">Reference proteome</keyword>
<reference evidence="15 16" key="1">
    <citation type="submission" date="2019-03" db="EMBL/GenBank/DDBJ databases">
        <title>Genomic Encyclopedia of Type Strains, Phase IV (KMG-IV): sequencing the most valuable type-strain genomes for metagenomic binning, comparative biology and taxonomic classification.</title>
        <authorList>
            <person name="Goeker M."/>
        </authorList>
    </citation>
    <scope>NUCLEOTIDE SEQUENCE [LARGE SCALE GENOMIC DNA]</scope>
    <source>
        <strain evidence="15 16">DSM 23802</strain>
    </source>
</reference>
<feature type="binding site" evidence="13">
    <location>
        <position position="54"/>
    </location>
    <ligand>
        <name>Zn(2+)</name>
        <dbReference type="ChEBI" id="CHEBI:29105"/>
    </ligand>
</feature>
<evidence type="ECO:0000256" key="9">
    <source>
        <dbReference type="ARBA" id="ARBA00022840"/>
    </source>
</evidence>
<dbReference type="RefSeq" id="WP_132767534.1">
    <property type="nucleotide sequence ID" value="NZ_SMAB01000004.1"/>
</dbReference>
<gene>
    <name evidence="13" type="primary">accD</name>
    <name evidence="15" type="ORF">EDD72_104139</name>
</gene>
<keyword evidence="2 13" id="KW-0444">Lipid biosynthesis</keyword>
<dbReference type="InterPro" id="IPR041010">
    <property type="entry name" value="Znf-ACC"/>
</dbReference>
<evidence type="ECO:0000256" key="6">
    <source>
        <dbReference type="ARBA" id="ARBA00022771"/>
    </source>
</evidence>
<comment type="caution">
    <text evidence="15">The sequence shown here is derived from an EMBL/GenBank/DDBJ whole genome shotgun (WGS) entry which is preliminary data.</text>
</comment>
<dbReference type="GO" id="GO:0006633">
    <property type="term" value="P:fatty acid biosynthetic process"/>
    <property type="evidence" value="ECO:0007669"/>
    <property type="project" value="UniProtKB-KW"/>
</dbReference>
<dbReference type="OrthoDB" id="9772975at2"/>
<dbReference type="GO" id="GO:2001295">
    <property type="term" value="P:malonyl-CoA biosynthetic process"/>
    <property type="evidence" value="ECO:0007669"/>
    <property type="project" value="UniProtKB-UniRule"/>
</dbReference>
<keyword evidence="6 13" id="KW-0863">Zinc-finger</keyword>
<protein>
    <recommendedName>
        <fullName evidence="13">Acetyl-coenzyme A carboxylase carboxyl transferase subunit beta</fullName>
        <shortName evidence="13">ACCase subunit beta</shortName>
        <shortName evidence="13">Acetyl-CoA carboxylase carboxyltransferase subunit beta</shortName>
        <ecNumber evidence="13">2.1.3.15</ecNumber>
    </recommendedName>
</protein>
<dbReference type="Gene3D" id="3.90.226.10">
    <property type="entry name" value="2-enoyl-CoA Hydratase, Chain A, domain 1"/>
    <property type="match status" value="1"/>
</dbReference>
<evidence type="ECO:0000256" key="8">
    <source>
        <dbReference type="ARBA" id="ARBA00022833"/>
    </source>
</evidence>
<dbReference type="UniPathway" id="UPA00655">
    <property type="reaction ID" value="UER00711"/>
</dbReference>
<comment type="cofactor">
    <cofactor evidence="13">
        <name>Zn(2+)</name>
        <dbReference type="ChEBI" id="CHEBI:29105"/>
    </cofactor>
    <text evidence="13">Binds 1 zinc ion per subunit.</text>
</comment>
<proteinExistence type="inferred from homology"/>
<dbReference type="SUPFAM" id="SSF52096">
    <property type="entry name" value="ClpP/crotonase"/>
    <property type="match status" value="1"/>
</dbReference>
<dbReference type="PANTHER" id="PTHR42995">
    <property type="entry name" value="ACETYL-COENZYME A CARBOXYLASE CARBOXYL TRANSFERASE SUBUNIT BETA, CHLOROPLASTIC"/>
    <property type="match status" value="1"/>
</dbReference>
<dbReference type="NCBIfam" id="TIGR00515">
    <property type="entry name" value="accD"/>
    <property type="match status" value="1"/>
</dbReference>
<organism evidence="15 16">
    <name type="scientific">Tepidibacillus fermentans</name>
    <dbReference type="NCBI Taxonomy" id="1281767"/>
    <lineage>
        <taxon>Bacteria</taxon>
        <taxon>Bacillati</taxon>
        <taxon>Bacillota</taxon>
        <taxon>Bacilli</taxon>
        <taxon>Bacillales</taxon>
        <taxon>Bacillaceae</taxon>
        <taxon>Tepidibacillus</taxon>
    </lineage>
</organism>
<keyword evidence="5 13" id="KW-0547">Nucleotide-binding</keyword>
<feature type="binding site" evidence="13">
    <location>
        <position position="32"/>
    </location>
    <ligand>
        <name>Zn(2+)</name>
        <dbReference type="ChEBI" id="CHEBI:29105"/>
    </ligand>
</feature>
<dbReference type="AlphaFoldDB" id="A0A4R3KJN2"/>
<keyword evidence="4 13" id="KW-0479">Metal-binding</keyword>
<evidence type="ECO:0000256" key="1">
    <source>
        <dbReference type="ARBA" id="ARBA00004496"/>
    </source>
</evidence>
<keyword evidence="9 13" id="KW-0067">ATP-binding</keyword>
<dbReference type="InterPro" id="IPR011762">
    <property type="entry name" value="COA_CT_N"/>
</dbReference>
<dbReference type="PROSITE" id="PS50980">
    <property type="entry name" value="COA_CT_NTER"/>
    <property type="match status" value="1"/>
</dbReference>
<keyword evidence="8 13" id="KW-0862">Zinc</keyword>
<dbReference type="Pfam" id="PF01039">
    <property type="entry name" value="Carboxyl_trans"/>
    <property type="match status" value="1"/>
</dbReference>
<accession>A0A4R3KJN2</accession>
<evidence type="ECO:0000256" key="13">
    <source>
        <dbReference type="HAMAP-Rule" id="MF_01395"/>
    </source>
</evidence>
<dbReference type="InterPro" id="IPR000438">
    <property type="entry name" value="Acetyl_CoA_COase_Trfase_b_su"/>
</dbReference>
<keyword evidence="3 13" id="KW-0808">Transferase</keyword>
<evidence type="ECO:0000256" key="10">
    <source>
        <dbReference type="ARBA" id="ARBA00023098"/>
    </source>
</evidence>
<evidence type="ECO:0000313" key="16">
    <source>
        <dbReference type="Proteomes" id="UP000295788"/>
    </source>
</evidence>
<feature type="domain" description="CoA carboxyltransferase N-terminal" evidence="14">
    <location>
        <begin position="28"/>
        <end position="285"/>
    </location>
</feature>
<dbReference type="InterPro" id="IPR034733">
    <property type="entry name" value="AcCoA_carboxyl_beta"/>
</dbReference>
<dbReference type="PANTHER" id="PTHR42995:SF5">
    <property type="entry name" value="ACETYL-COENZYME A CARBOXYLASE CARBOXYL TRANSFERASE SUBUNIT BETA, CHLOROPLASTIC"/>
    <property type="match status" value="1"/>
</dbReference>
<feature type="binding site" evidence="13">
    <location>
        <position position="35"/>
    </location>
    <ligand>
        <name>Zn(2+)</name>
        <dbReference type="ChEBI" id="CHEBI:29105"/>
    </ligand>
</feature>
<dbReference type="HAMAP" id="MF_01395">
    <property type="entry name" value="AcetylCoA_CT_beta"/>
    <property type="match status" value="1"/>
</dbReference>
<dbReference type="EC" id="2.1.3.15" evidence="13"/>
<dbReference type="GO" id="GO:0016743">
    <property type="term" value="F:carboxyl- or carbamoyltransferase activity"/>
    <property type="evidence" value="ECO:0007669"/>
    <property type="project" value="UniProtKB-UniRule"/>
</dbReference>
<evidence type="ECO:0000256" key="4">
    <source>
        <dbReference type="ARBA" id="ARBA00022723"/>
    </source>
</evidence>
<comment type="catalytic activity">
    <reaction evidence="13">
        <text>N(6)-carboxybiotinyl-L-lysyl-[protein] + acetyl-CoA = N(6)-biotinyl-L-lysyl-[protein] + malonyl-CoA</text>
        <dbReference type="Rhea" id="RHEA:54728"/>
        <dbReference type="Rhea" id="RHEA-COMP:10505"/>
        <dbReference type="Rhea" id="RHEA-COMP:10506"/>
        <dbReference type="ChEBI" id="CHEBI:57288"/>
        <dbReference type="ChEBI" id="CHEBI:57384"/>
        <dbReference type="ChEBI" id="CHEBI:83144"/>
        <dbReference type="ChEBI" id="CHEBI:83145"/>
        <dbReference type="EC" id="2.1.3.15"/>
    </reaction>
</comment>
<evidence type="ECO:0000259" key="14">
    <source>
        <dbReference type="PROSITE" id="PS50980"/>
    </source>
</evidence>
<evidence type="ECO:0000313" key="15">
    <source>
        <dbReference type="EMBL" id="TCS83584.1"/>
    </source>
</evidence>
<evidence type="ECO:0000256" key="11">
    <source>
        <dbReference type="ARBA" id="ARBA00023160"/>
    </source>
</evidence>
<comment type="pathway">
    <text evidence="13">Lipid metabolism; malonyl-CoA biosynthesis; malonyl-CoA from acetyl-CoA: step 1/1.</text>
</comment>
<keyword evidence="7 13" id="KW-0276">Fatty acid metabolism</keyword>
<dbReference type="GO" id="GO:0005524">
    <property type="term" value="F:ATP binding"/>
    <property type="evidence" value="ECO:0007669"/>
    <property type="project" value="UniProtKB-KW"/>
</dbReference>
<dbReference type="PRINTS" id="PR01070">
    <property type="entry name" value="ACCCTRFRASEB"/>
</dbReference>
<comment type="function">
    <text evidence="12 13">Component of the acetyl coenzyme A carboxylase (ACC) complex. Biotin carboxylase (BC) catalyzes the carboxylation of biotin on its carrier protein (BCCP) and then the CO(2) group is transferred by the transcarboxylase to acetyl-CoA to form malonyl-CoA.</text>
</comment>
<evidence type="ECO:0000256" key="7">
    <source>
        <dbReference type="ARBA" id="ARBA00022832"/>
    </source>
</evidence>
<sequence>MLKDFFFKQKRFATIPSEHAKKDIPEGRVKKCEHCGTITFVKELEKNLYVCSTCDYHFALSAPERIKMIMDQGHFFEYDSDLISSDPLKFEGYTEKLKSDMRKSNLNEAVVTGEGTIGGFPVVIGVMDTRFRMGSMGAVVGEKIARAIERAVIKRYPFIMFSASGGARMQEGIISLMQMAKTSAALAKLHQEGILFISVLTNPTTGGVSASFASLGDINIAEPGALIGFAGPRVIEQIIRQKLPEGFQTSEFLLEHGQLDLIVHRKDLKATLNQLLDLHMVKGRM</sequence>
<feature type="zinc finger region" description="C4-type" evidence="13">
    <location>
        <begin position="32"/>
        <end position="54"/>
    </location>
</feature>